<feature type="active site" description="Charge relay system" evidence="9 10">
    <location>
        <position position="220"/>
    </location>
</feature>
<dbReference type="InterPro" id="IPR034197">
    <property type="entry name" value="Peptidases_S8_3"/>
</dbReference>
<evidence type="ECO:0000256" key="11">
    <source>
        <dbReference type="SAM" id="SignalP"/>
    </source>
</evidence>
<feature type="domain" description="Inhibitor I9" evidence="13">
    <location>
        <begin position="31"/>
        <end position="109"/>
    </location>
</feature>
<dbReference type="OMA" id="HEDPACK"/>
<dbReference type="Pfam" id="PF05922">
    <property type="entry name" value="Inhibitor_I9"/>
    <property type="match status" value="1"/>
</dbReference>
<feature type="domain" description="Peptidase S8/S53" evidence="12">
    <location>
        <begin position="138"/>
        <end position="588"/>
    </location>
</feature>
<dbReference type="Pfam" id="PF00082">
    <property type="entry name" value="Peptidase_S8"/>
    <property type="match status" value="1"/>
</dbReference>
<dbReference type="InterPro" id="IPR041469">
    <property type="entry name" value="Subtilisin-like_FN3"/>
</dbReference>
<evidence type="ECO:0000256" key="3">
    <source>
        <dbReference type="ARBA" id="ARBA00022525"/>
    </source>
</evidence>
<protein>
    <submittedName>
        <fullName evidence="15">Uncharacterized protein</fullName>
    </submittedName>
</protein>
<evidence type="ECO:0000259" key="14">
    <source>
        <dbReference type="Pfam" id="PF17766"/>
    </source>
</evidence>
<evidence type="ECO:0000256" key="2">
    <source>
        <dbReference type="ARBA" id="ARBA00011073"/>
    </source>
</evidence>
<dbReference type="GO" id="GO:0005576">
    <property type="term" value="C:extracellular region"/>
    <property type="evidence" value="ECO:0007669"/>
    <property type="project" value="UniProtKB-SubCell"/>
</dbReference>
<evidence type="ECO:0000256" key="1">
    <source>
        <dbReference type="ARBA" id="ARBA00004613"/>
    </source>
</evidence>
<evidence type="ECO:0000313" key="16">
    <source>
        <dbReference type="Proteomes" id="UP000824469"/>
    </source>
</evidence>
<dbReference type="Gene3D" id="2.60.40.2310">
    <property type="match status" value="1"/>
</dbReference>
<dbReference type="Gene3D" id="3.50.30.30">
    <property type="match status" value="1"/>
</dbReference>
<gene>
    <name evidence="15" type="ORF">KI387_039410</name>
</gene>
<dbReference type="InterPro" id="IPR037045">
    <property type="entry name" value="S8pro/Inhibitor_I9_sf"/>
</dbReference>
<proteinExistence type="inferred from homology"/>
<evidence type="ECO:0000259" key="12">
    <source>
        <dbReference type="Pfam" id="PF00082"/>
    </source>
</evidence>
<dbReference type="InterPro" id="IPR036852">
    <property type="entry name" value="Peptidase_S8/S53_dom_sf"/>
</dbReference>
<keyword evidence="16" id="KW-1185">Reference proteome</keyword>
<dbReference type="InterPro" id="IPR015500">
    <property type="entry name" value="Peptidase_S8_subtilisin-rel"/>
</dbReference>
<keyword evidence="8" id="KW-0325">Glycoprotein</keyword>
<organism evidence="15 16">
    <name type="scientific">Taxus chinensis</name>
    <name type="common">Chinese yew</name>
    <name type="synonym">Taxus wallichiana var. chinensis</name>
    <dbReference type="NCBI Taxonomy" id="29808"/>
    <lineage>
        <taxon>Eukaryota</taxon>
        <taxon>Viridiplantae</taxon>
        <taxon>Streptophyta</taxon>
        <taxon>Embryophyta</taxon>
        <taxon>Tracheophyta</taxon>
        <taxon>Spermatophyta</taxon>
        <taxon>Pinopsida</taxon>
        <taxon>Pinidae</taxon>
        <taxon>Conifers II</taxon>
        <taxon>Cupressales</taxon>
        <taxon>Taxaceae</taxon>
        <taxon>Taxus</taxon>
    </lineage>
</organism>
<feature type="active site" description="Charge relay system" evidence="9 10">
    <location>
        <position position="539"/>
    </location>
</feature>
<keyword evidence="4 10" id="KW-0645">Protease</keyword>
<dbReference type="FunFam" id="3.40.50.200:FF:000006">
    <property type="entry name" value="Subtilisin-like protease SBT1.5"/>
    <property type="match status" value="1"/>
</dbReference>
<evidence type="ECO:0000259" key="13">
    <source>
        <dbReference type="Pfam" id="PF05922"/>
    </source>
</evidence>
<dbReference type="Gene3D" id="3.40.50.200">
    <property type="entry name" value="Peptidase S8/S53 domain"/>
    <property type="match status" value="1"/>
</dbReference>
<dbReference type="AlphaFoldDB" id="A0AA38CFB7"/>
<dbReference type="CDD" id="cd04852">
    <property type="entry name" value="Peptidases_S8_3"/>
    <property type="match status" value="1"/>
</dbReference>
<dbReference type="Pfam" id="PF17766">
    <property type="entry name" value="fn3_6"/>
    <property type="match status" value="1"/>
</dbReference>
<dbReference type="Gene3D" id="3.30.70.80">
    <property type="entry name" value="Peptidase S8 propeptide/proteinase inhibitor I9"/>
    <property type="match status" value="1"/>
</dbReference>
<keyword evidence="3" id="KW-0964">Secreted</keyword>
<dbReference type="CDD" id="cd02120">
    <property type="entry name" value="PA_subtilisin_like"/>
    <property type="match status" value="1"/>
</dbReference>
<dbReference type="PROSITE" id="PS51892">
    <property type="entry name" value="SUBTILASE"/>
    <property type="match status" value="1"/>
</dbReference>
<keyword evidence="7 10" id="KW-0720">Serine protease</keyword>
<feature type="domain" description="Subtilisin-like protease fibronectin type-III" evidence="14">
    <location>
        <begin position="656"/>
        <end position="730"/>
    </location>
</feature>
<dbReference type="InterPro" id="IPR000209">
    <property type="entry name" value="Peptidase_S8/S53_dom"/>
</dbReference>
<dbReference type="EMBL" id="JAHRHJ020000011">
    <property type="protein sequence ID" value="KAH9295822.1"/>
    <property type="molecule type" value="Genomic_DNA"/>
</dbReference>
<dbReference type="InterPro" id="IPR045051">
    <property type="entry name" value="SBT"/>
</dbReference>
<feature type="chain" id="PRO_5041459109" evidence="11">
    <location>
        <begin position="24"/>
        <end position="740"/>
    </location>
</feature>
<comment type="caution">
    <text evidence="15">The sequence shown here is derived from an EMBL/GenBank/DDBJ whole genome shotgun (WGS) entry which is preliminary data.</text>
</comment>
<evidence type="ECO:0000256" key="10">
    <source>
        <dbReference type="PROSITE-ProRule" id="PRU01240"/>
    </source>
</evidence>
<evidence type="ECO:0000256" key="6">
    <source>
        <dbReference type="ARBA" id="ARBA00022801"/>
    </source>
</evidence>
<comment type="subcellular location">
    <subcellularLocation>
        <location evidence="1">Secreted</location>
    </subcellularLocation>
</comment>
<dbReference type="InterPro" id="IPR023828">
    <property type="entry name" value="Peptidase_S8_Ser-AS"/>
</dbReference>
<dbReference type="Proteomes" id="UP000824469">
    <property type="component" value="Unassembled WGS sequence"/>
</dbReference>
<dbReference type="SUPFAM" id="SSF52743">
    <property type="entry name" value="Subtilisin-like"/>
    <property type="match status" value="1"/>
</dbReference>
<dbReference type="FunFam" id="3.30.70.80:FF:000003">
    <property type="entry name" value="Subtilisin-like protease SBT1.9"/>
    <property type="match status" value="1"/>
</dbReference>
<keyword evidence="5 11" id="KW-0732">Signal</keyword>
<dbReference type="PANTHER" id="PTHR10795">
    <property type="entry name" value="PROPROTEIN CONVERTASE SUBTILISIN/KEXIN"/>
    <property type="match status" value="1"/>
</dbReference>
<comment type="similarity">
    <text evidence="2 10">Belongs to the peptidase S8 family.</text>
</comment>
<dbReference type="PRINTS" id="PR00723">
    <property type="entry name" value="SUBTILISIN"/>
</dbReference>
<feature type="non-terminal residue" evidence="15">
    <location>
        <position position="740"/>
    </location>
</feature>
<dbReference type="PROSITE" id="PS00138">
    <property type="entry name" value="SUBTILASE_SER"/>
    <property type="match status" value="1"/>
</dbReference>
<evidence type="ECO:0000313" key="15">
    <source>
        <dbReference type="EMBL" id="KAH9295822.1"/>
    </source>
</evidence>
<reference evidence="15 16" key="1">
    <citation type="journal article" date="2021" name="Nat. Plants">
        <title>The Taxus genome provides insights into paclitaxel biosynthesis.</title>
        <authorList>
            <person name="Xiong X."/>
            <person name="Gou J."/>
            <person name="Liao Q."/>
            <person name="Li Y."/>
            <person name="Zhou Q."/>
            <person name="Bi G."/>
            <person name="Li C."/>
            <person name="Du R."/>
            <person name="Wang X."/>
            <person name="Sun T."/>
            <person name="Guo L."/>
            <person name="Liang H."/>
            <person name="Lu P."/>
            <person name="Wu Y."/>
            <person name="Zhang Z."/>
            <person name="Ro D.K."/>
            <person name="Shang Y."/>
            <person name="Huang S."/>
            <person name="Yan J."/>
        </authorList>
    </citation>
    <scope>NUCLEOTIDE SEQUENCE [LARGE SCALE GENOMIC DNA]</scope>
    <source>
        <strain evidence="15">Ta-2019</strain>
    </source>
</reference>
<evidence type="ECO:0000256" key="7">
    <source>
        <dbReference type="ARBA" id="ARBA00022825"/>
    </source>
</evidence>
<keyword evidence="6 10" id="KW-0378">Hydrolase</keyword>
<feature type="signal peptide" evidence="11">
    <location>
        <begin position="1"/>
        <end position="23"/>
    </location>
</feature>
<evidence type="ECO:0000256" key="8">
    <source>
        <dbReference type="ARBA" id="ARBA00023180"/>
    </source>
</evidence>
<feature type="active site" description="Charge relay system" evidence="9 10">
    <location>
        <position position="147"/>
    </location>
</feature>
<sequence>MEVNSLPFLVLALLIASPVCTEAANEEHASTYIVHMDKSAMPNEFSTHKHWYTSLLSSVKGVSGGMNIKSEDLYHYTYDTVMHGFSATLTQSQLDMLEDMPGHVSSFPDPLGTMDTTHSTEFLRLTPDKGIWPISKFGQDVIVGVLDTGIWPESRSFHDDGMDAVPARWKGACDNGTQFDPSLCNKKLIGARYFNKGLLAGGGKIDPVNDYNSARDYEGHGSHTSSTAGGNYVDQVDFYGYASGMARGVAPAARIAMYKVLWWTGGMGSDVLAGMESAINDGVDVISMSLGFDSPPYFQDSIALGAFAAIKKGVVVVCSAGNMGPRRGLMHNGAPWIFTVGASTLDRDFAASVKMGMGNSSVVFTGSSFYTDPINLKGNFNISQTALVYEHEDPACKRQLDPVTVNGSVVLCINNSSYSLGLSLRAAGALALVSVVDTDYSTLFPNSDFPTVLLKTEEAAAVLEYVSSTASPVVEIEFGMTLLSVKPAPAMAEFSSRGPYPPSLNILKPDVTAPGVKILAAWLPNSTEGNNYAIVSGTSMSCPHVAGLTVLMKAVHSDWSPAAIRSAIMTTSYTLDNSNNTITDRGYGGSPATPLDMGAGHVDPDKAVDPGLVYDLSAEDYVNFLCTLNYTTQQIQTISGSTVSCPTDLDLGSDALNYPSFTAVFDKNSTSAFSKTFKRTLTNVGDDISYYSAVVDVPIVLRVQVVPAVLEFSHKSQKLNFTLTLEAEKGADVGELVEYG</sequence>
<evidence type="ECO:0000256" key="9">
    <source>
        <dbReference type="PIRSR" id="PIRSR615500-1"/>
    </source>
</evidence>
<dbReference type="GO" id="GO:0004252">
    <property type="term" value="F:serine-type endopeptidase activity"/>
    <property type="evidence" value="ECO:0007669"/>
    <property type="project" value="UniProtKB-UniRule"/>
</dbReference>
<dbReference type="InterPro" id="IPR010259">
    <property type="entry name" value="S8pro/Inhibitor_I9"/>
</dbReference>
<dbReference type="GO" id="GO:0006508">
    <property type="term" value="P:proteolysis"/>
    <property type="evidence" value="ECO:0007669"/>
    <property type="project" value="UniProtKB-KW"/>
</dbReference>
<evidence type="ECO:0000256" key="4">
    <source>
        <dbReference type="ARBA" id="ARBA00022670"/>
    </source>
</evidence>
<accession>A0AA38CFB7</accession>
<evidence type="ECO:0000256" key="5">
    <source>
        <dbReference type="ARBA" id="ARBA00022729"/>
    </source>
</evidence>
<name>A0AA38CFB7_TAXCH</name>